<accession>A0A3G3MG34</accession>
<dbReference type="Gene3D" id="3.10.20.30">
    <property type="match status" value="1"/>
</dbReference>
<sequence>MLTNYILIQLNGKPFNCLPKFSLRDILIYLDFDLDSVIVEYNSKIIHDSFLDTTIPVSGDKIEVLTIVGGG</sequence>
<geneLocation type="plastid" evidence="1"/>
<dbReference type="PANTHER" id="PTHR34472">
    <property type="entry name" value="SULFUR CARRIER PROTEIN THIS"/>
    <property type="match status" value="1"/>
</dbReference>
<organism evidence="1">
    <name type="scientific">Lithothamnion sp</name>
    <dbReference type="NCBI Taxonomy" id="1940749"/>
    <lineage>
        <taxon>Eukaryota</taxon>
        <taxon>Rhodophyta</taxon>
        <taxon>Florideophyceae</taxon>
        <taxon>Corallinophycidae</taxon>
        <taxon>Hapalidiales</taxon>
        <taxon>Hapalidiaceae</taxon>
        <taxon>Melobesioideae</taxon>
        <taxon>Lithothamnion</taxon>
    </lineage>
</organism>
<protein>
    <submittedName>
        <fullName evidence="1">Thiamine biosynthesis protein S</fullName>
    </submittedName>
</protein>
<gene>
    <name evidence="1" type="primary">thiS</name>
</gene>
<keyword evidence="1" id="KW-0934">Plastid</keyword>
<dbReference type="InterPro" id="IPR003749">
    <property type="entry name" value="ThiS/MoaD-like"/>
</dbReference>
<reference evidence="1" key="1">
    <citation type="journal article" date="2018" name="Genome Biol. Evol.">
        <title>Mitochondrial and Plastid Genomes from Coralline Red Algae Provide Insights into the Incongruent Evolutionary Histories of Organelles.</title>
        <authorList>
            <person name="Lee J."/>
            <person name="Song H.J."/>
            <person name="In Park S."/>
            <person name="Lee Y.M."/>
            <person name="Jeong S.Y."/>
            <person name="Oh Cho T."/>
            <person name="Kim J.H."/>
            <person name="Choi H.G."/>
            <person name="Choi C.G."/>
            <person name="Nelson W.A."/>
            <person name="Fredericq S."/>
            <person name="Bhattacharya D."/>
            <person name="Su Yoon H."/>
        </authorList>
    </citation>
    <scope>NUCLEOTIDE SEQUENCE</scope>
</reference>
<evidence type="ECO:0000313" key="1">
    <source>
        <dbReference type="EMBL" id="AYR05785.1"/>
    </source>
</evidence>
<name>A0A3G3MG34_9FLOR</name>
<dbReference type="AlphaFoldDB" id="A0A3G3MG34"/>
<dbReference type="PANTHER" id="PTHR34472:SF1">
    <property type="entry name" value="SULFUR CARRIER PROTEIN THIS"/>
    <property type="match status" value="1"/>
</dbReference>
<dbReference type="InterPro" id="IPR016155">
    <property type="entry name" value="Mopterin_synth/thiamin_S_b"/>
</dbReference>
<dbReference type="EMBL" id="MH281627">
    <property type="protein sequence ID" value="AYR05785.1"/>
    <property type="molecule type" value="Genomic_DNA"/>
</dbReference>
<proteinExistence type="predicted"/>
<dbReference type="InterPro" id="IPR012675">
    <property type="entry name" value="Beta-grasp_dom_sf"/>
</dbReference>
<dbReference type="SUPFAM" id="SSF54285">
    <property type="entry name" value="MoaD/ThiS"/>
    <property type="match status" value="1"/>
</dbReference>
<dbReference type="CDD" id="cd00565">
    <property type="entry name" value="Ubl_ThiS"/>
    <property type="match status" value="1"/>
</dbReference>
<dbReference type="InterPro" id="IPR010035">
    <property type="entry name" value="Thi_S"/>
</dbReference>
<dbReference type="Pfam" id="PF02597">
    <property type="entry name" value="ThiS"/>
    <property type="match status" value="1"/>
</dbReference>
<dbReference type="NCBIfam" id="TIGR01683">
    <property type="entry name" value="thiS"/>
    <property type="match status" value="1"/>
</dbReference>